<protein>
    <recommendedName>
        <fullName evidence="2">SWIM-type domain-containing protein</fullName>
    </recommendedName>
</protein>
<sequence length="129" mass="14703">MNNYQVYLSFDNAMLKQYTNTEQLLRAHKDIAANKIILLEKQQDAITFKIGSQQVKLSSQGIHMASCSCQAHGHCAHIIGAILWLQANAASLDIQFTPINQSDHYFNEQSYLDIDFIAHLFSIVTWIFK</sequence>
<evidence type="ECO:0000259" key="2">
    <source>
        <dbReference type="PROSITE" id="PS50966"/>
    </source>
</evidence>
<name>A0ABR7QWR0_9GAMM</name>
<reference evidence="3 4" key="1">
    <citation type="submission" date="2020-06" db="EMBL/GenBank/DDBJ databases">
        <title>Frischella cerana isolated from Apis cerana gut homogenate.</title>
        <authorList>
            <person name="Wolter L.A."/>
            <person name="Suenami S."/>
            <person name="Miyazaki R."/>
        </authorList>
    </citation>
    <scope>NUCLEOTIDE SEQUENCE [LARGE SCALE GENOMIC DNA]</scope>
    <source>
        <strain evidence="3 4">Ac13</strain>
    </source>
</reference>
<gene>
    <name evidence="3" type="ORF">FcAc13_04825</name>
</gene>
<evidence type="ECO:0000313" key="4">
    <source>
        <dbReference type="Proteomes" id="UP000651208"/>
    </source>
</evidence>
<organism evidence="3 4">
    <name type="scientific">Frischella japonica</name>
    <dbReference type="NCBI Taxonomy" id="2741544"/>
    <lineage>
        <taxon>Bacteria</taxon>
        <taxon>Pseudomonadati</taxon>
        <taxon>Pseudomonadota</taxon>
        <taxon>Gammaproteobacteria</taxon>
        <taxon>Orbales</taxon>
        <taxon>Orbaceae</taxon>
        <taxon>Frischella</taxon>
    </lineage>
</organism>
<dbReference type="EMBL" id="JABURY010000010">
    <property type="protein sequence ID" value="MBC9130630.1"/>
    <property type="molecule type" value="Genomic_DNA"/>
</dbReference>
<keyword evidence="1" id="KW-0863">Zinc-finger</keyword>
<keyword evidence="4" id="KW-1185">Reference proteome</keyword>
<comment type="caution">
    <text evidence="3">The sequence shown here is derived from an EMBL/GenBank/DDBJ whole genome shotgun (WGS) entry which is preliminary data.</text>
</comment>
<keyword evidence="1" id="KW-0862">Zinc</keyword>
<accession>A0ABR7QWR0</accession>
<proteinExistence type="predicted"/>
<dbReference type="RefSeq" id="WP_187755069.1">
    <property type="nucleotide sequence ID" value="NZ_JABURY010000010.1"/>
</dbReference>
<keyword evidence="1" id="KW-0479">Metal-binding</keyword>
<dbReference type="Proteomes" id="UP000651208">
    <property type="component" value="Unassembled WGS sequence"/>
</dbReference>
<feature type="domain" description="SWIM-type" evidence="2">
    <location>
        <begin position="53"/>
        <end position="86"/>
    </location>
</feature>
<dbReference type="InterPro" id="IPR007527">
    <property type="entry name" value="Znf_SWIM"/>
</dbReference>
<dbReference type="PROSITE" id="PS50966">
    <property type="entry name" value="ZF_SWIM"/>
    <property type="match status" value="1"/>
</dbReference>
<evidence type="ECO:0000313" key="3">
    <source>
        <dbReference type="EMBL" id="MBC9130630.1"/>
    </source>
</evidence>
<evidence type="ECO:0000256" key="1">
    <source>
        <dbReference type="PROSITE-ProRule" id="PRU00325"/>
    </source>
</evidence>